<dbReference type="PANTHER" id="PTHR43300">
    <property type="entry name" value="ACETYLTRANSFERASE"/>
    <property type="match status" value="1"/>
</dbReference>
<proteinExistence type="inferred from homology"/>
<evidence type="ECO:0000313" key="8">
    <source>
        <dbReference type="EMBL" id="SDH84528.1"/>
    </source>
</evidence>
<dbReference type="InterPro" id="IPR011004">
    <property type="entry name" value="Trimer_LpxA-like_sf"/>
</dbReference>
<keyword evidence="9" id="KW-1185">Reference proteome</keyword>
<dbReference type="InterPro" id="IPR001451">
    <property type="entry name" value="Hexapep"/>
</dbReference>
<evidence type="ECO:0000256" key="7">
    <source>
        <dbReference type="ARBA" id="ARBA00047633"/>
    </source>
</evidence>
<dbReference type="GO" id="GO:0008811">
    <property type="term" value="F:chloramphenicol O-acetyltransferase activity"/>
    <property type="evidence" value="ECO:0007669"/>
    <property type="project" value="UniProtKB-EC"/>
</dbReference>
<evidence type="ECO:0000256" key="4">
    <source>
        <dbReference type="ARBA" id="ARBA00022679"/>
    </source>
</evidence>
<name>A0A1G8FQU1_9PSED</name>
<dbReference type="Pfam" id="PF00132">
    <property type="entry name" value="Hexapep"/>
    <property type="match status" value="1"/>
</dbReference>
<dbReference type="Proteomes" id="UP000199636">
    <property type="component" value="Unassembled WGS sequence"/>
</dbReference>
<evidence type="ECO:0000256" key="6">
    <source>
        <dbReference type="ARBA" id="ARBA00023315"/>
    </source>
</evidence>
<keyword evidence="6" id="KW-0012">Acyltransferase</keyword>
<comment type="catalytic activity">
    <reaction evidence="7">
        <text>chloramphenicol + acetyl-CoA = chloramphenicol 3-acetate + CoA</text>
        <dbReference type="Rhea" id="RHEA:18421"/>
        <dbReference type="ChEBI" id="CHEBI:16730"/>
        <dbReference type="ChEBI" id="CHEBI:17698"/>
        <dbReference type="ChEBI" id="CHEBI:57287"/>
        <dbReference type="ChEBI" id="CHEBI:57288"/>
        <dbReference type="EC" id="2.3.1.28"/>
    </reaction>
</comment>
<dbReference type="Gene3D" id="2.160.10.10">
    <property type="entry name" value="Hexapeptide repeat proteins"/>
    <property type="match status" value="1"/>
</dbReference>
<sequence>MSCLDVSRMGFKHVGENVRIYAGARIIGCEHIHIGSNVIIDDFVLIYANAPVYIGSYVHIASYTSISGGEALLEDFSTLSSGVRIIAGTDDFLGAGMANSTIPAPYRKVHRSFVHVGRHAIVGANCSVLPGVHIGEGAAVGASSMVGKSLAPWGVYAGVPARWLKARESETILRLERELIAERPFEPLRPPRFTDRCC</sequence>
<protein>
    <recommendedName>
        <fullName evidence="3">Chloramphenicol acetyltransferase</fullName>
        <ecNumber evidence="2">2.3.1.28</ecNumber>
    </recommendedName>
</protein>
<evidence type="ECO:0000256" key="5">
    <source>
        <dbReference type="ARBA" id="ARBA00023251"/>
    </source>
</evidence>
<dbReference type="CDD" id="cd04647">
    <property type="entry name" value="LbH_MAT_like"/>
    <property type="match status" value="1"/>
</dbReference>
<dbReference type="EMBL" id="FNDS01000003">
    <property type="protein sequence ID" value="SDH84528.1"/>
    <property type="molecule type" value="Genomic_DNA"/>
</dbReference>
<dbReference type="RefSeq" id="WP_212633133.1">
    <property type="nucleotide sequence ID" value="NZ_FNDS01000003.1"/>
</dbReference>
<evidence type="ECO:0000256" key="1">
    <source>
        <dbReference type="ARBA" id="ARBA00007274"/>
    </source>
</evidence>
<dbReference type="InterPro" id="IPR050179">
    <property type="entry name" value="Trans_hexapeptide_repeat"/>
</dbReference>
<dbReference type="STRING" id="428992.SAMN05216272_103399"/>
<evidence type="ECO:0000256" key="3">
    <source>
        <dbReference type="ARBA" id="ARBA00020291"/>
    </source>
</evidence>
<accession>A0A1G8FQU1</accession>
<dbReference type="EC" id="2.3.1.28" evidence="2"/>
<evidence type="ECO:0000256" key="2">
    <source>
        <dbReference type="ARBA" id="ARBA00013235"/>
    </source>
</evidence>
<keyword evidence="5" id="KW-0046">Antibiotic resistance</keyword>
<organism evidence="8 9">
    <name type="scientific">Pseudomonas panipatensis</name>
    <dbReference type="NCBI Taxonomy" id="428992"/>
    <lineage>
        <taxon>Bacteria</taxon>
        <taxon>Pseudomonadati</taxon>
        <taxon>Pseudomonadota</taxon>
        <taxon>Gammaproteobacteria</taxon>
        <taxon>Pseudomonadales</taxon>
        <taxon>Pseudomonadaceae</taxon>
        <taxon>Pseudomonas</taxon>
    </lineage>
</organism>
<dbReference type="SUPFAM" id="SSF51161">
    <property type="entry name" value="Trimeric LpxA-like enzymes"/>
    <property type="match status" value="1"/>
</dbReference>
<keyword evidence="4 8" id="KW-0808">Transferase</keyword>
<comment type="similarity">
    <text evidence="1">Belongs to the transferase hexapeptide repeat family.</text>
</comment>
<reference evidence="9" key="1">
    <citation type="submission" date="2016-10" db="EMBL/GenBank/DDBJ databases">
        <authorList>
            <person name="Varghese N."/>
            <person name="Submissions S."/>
        </authorList>
    </citation>
    <scope>NUCLEOTIDE SEQUENCE [LARGE SCALE GENOMIC DNA]</scope>
    <source>
        <strain evidence="9">CCM 7469</strain>
    </source>
</reference>
<gene>
    <name evidence="8" type="ORF">SAMN05216272_103399</name>
</gene>
<dbReference type="GO" id="GO:0046677">
    <property type="term" value="P:response to antibiotic"/>
    <property type="evidence" value="ECO:0007669"/>
    <property type="project" value="UniProtKB-KW"/>
</dbReference>
<evidence type="ECO:0000313" key="9">
    <source>
        <dbReference type="Proteomes" id="UP000199636"/>
    </source>
</evidence>
<dbReference type="AlphaFoldDB" id="A0A1G8FQU1"/>
<dbReference type="PANTHER" id="PTHR43300:SF12">
    <property type="entry name" value="CHLORAMPHENICOL ACETYLTRANSFERASE"/>
    <property type="match status" value="1"/>
</dbReference>